<dbReference type="STRING" id="224911.AAV28_20500"/>
<evidence type="ECO:0000256" key="1">
    <source>
        <dbReference type="SAM" id="Phobius"/>
    </source>
</evidence>
<feature type="transmembrane region" description="Helical" evidence="1">
    <location>
        <begin position="53"/>
        <end position="77"/>
    </location>
</feature>
<keyword evidence="1" id="KW-1133">Transmembrane helix</keyword>
<dbReference type="InParanoid" id="Q89LA0"/>
<reference evidence="3" key="1">
    <citation type="journal article" date="2002" name="DNA Res.">
        <title>Complete genomic sequence of nitrogen-fixing symbiotic bacterium Bradyrhizobium japonicum USDA110.</title>
        <authorList>
            <person name="Kaneko T."/>
            <person name="Nakamura Y."/>
            <person name="Sato S."/>
            <person name="Minamisawa K."/>
            <person name="Uchiumi T."/>
            <person name="Sasamoto S."/>
            <person name="Watanabe A."/>
            <person name="Idesawa K."/>
            <person name="Iriguchi M."/>
            <person name="Kawashima K."/>
            <person name="Kohara M."/>
            <person name="Matsumoto M."/>
            <person name="Shimpo S."/>
            <person name="Tsuruoka H."/>
            <person name="Wada T."/>
            <person name="Yamada M."/>
            <person name="Tabata S."/>
        </authorList>
    </citation>
    <scope>NUCLEOTIDE SEQUENCE [LARGE SCALE GENOMIC DNA]</scope>
    <source>
        <strain evidence="3">JCM 10833 / BCRC 13528 / IAM 13628 / NBRC 14792 / USDA 110</strain>
    </source>
</reference>
<keyword evidence="1" id="KW-0812">Transmembrane</keyword>
<dbReference type="RefSeq" id="WP_011087417.1">
    <property type="nucleotide sequence ID" value="NC_004463.1"/>
</dbReference>
<proteinExistence type="predicted"/>
<accession>Q89LA0</accession>
<dbReference type="KEGG" id="bja:bsl4647"/>
<keyword evidence="1" id="KW-0472">Membrane</keyword>
<dbReference type="OrthoDB" id="8255842at2"/>
<dbReference type="AlphaFoldDB" id="Q89LA0"/>
<dbReference type="HOGENOM" id="CLU_2615012_0_0_5"/>
<dbReference type="PATRIC" id="fig|224911.44.peg.4462"/>
<protein>
    <submittedName>
        <fullName evidence="2">Bsl4647 protein</fullName>
    </submittedName>
</protein>
<dbReference type="EnsemblBacteria" id="BAC49912">
    <property type="protein sequence ID" value="BAC49912"/>
    <property type="gene ID" value="BAC49912"/>
</dbReference>
<name>Q89LA0_BRADU</name>
<evidence type="ECO:0000313" key="2">
    <source>
        <dbReference type="EMBL" id="BAC49912.1"/>
    </source>
</evidence>
<dbReference type="GeneID" id="46491654"/>
<organism evidence="2 3">
    <name type="scientific">Bradyrhizobium diazoefficiens (strain JCM 10833 / BCRC 13528 / IAM 13628 / NBRC 14792 / USDA 110)</name>
    <dbReference type="NCBI Taxonomy" id="224911"/>
    <lineage>
        <taxon>Bacteria</taxon>
        <taxon>Pseudomonadati</taxon>
        <taxon>Pseudomonadota</taxon>
        <taxon>Alphaproteobacteria</taxon>
        <taxon>Hyphomicrobiales</taxon>
        <taxon>Nitrobacteraceae</taxon>
        <taxon>Bradyrhizobium</taxon>
    </lineage>
</organism>
<keyword evidence="3" id="KW-1185">Reference proteome</keyword>
<gene>
    <name evidence="2" type="ordered locus">bsl4647</name>
</gene>
<dbReference type="Proteomes" id="UP000002526">
    <property type="component" value="Chromosome"/>
</dbReference>
<dbReference type="EMBL" id="BA000040">
    <property type="protein sequence ID" value="BAC49912.1"/>
    <property type="molecule type" value="Genomic_DNA"/>
</dbReference>
<sequence>MLIMERIASDRAAIGPCSRAERARRTQYERSQKQEHVSRKVRVSPTVSWYGKILIVGALLVTMGYELFRLMIALVALD</sequence>
<evidence type="ECO:0000313" key="3">
    <source>
        <dbReference type="Proteomes" id="UP000002526"/>
    </source>
</evidence>